<organism evidence="2 3">
    <name type="scientific">Solanum tuberosum</name>
    <name type="common">Potato</name>
    <dbReference type="NCBI Taxonomy" id="4113"/>
    <lineage>
        <taxon>Eukaryota</taxon>
        <taxon>Viridiplantae</taxon>
        <taxon>Streptophyta</taxon>
        <taxon>Embryophyta</taxon>
        <taxon>Tracheophyta</taxon>
        <taxon>Spermatophyta</taxon>
        <taxon>Magnoliopsida</taxon>
        <taxon>eudicotyledons</taxon>
        <taxon>Gunneridae</taxon>
        <taxon>Pentapetalae</taxon>
        <taxon>asterids</taxon>
        <taxon>lamiids</taxon>
        <taxon>Solanales</taxon>
        <taxon>Solanaceae</taxon>
        <taxon>Solanoideae</taxon>
        <taxon>Solaneae</taxon>
        <taxon>Solanum</taxon>
    </lineage>
</organism>
<keyword evidence="3" id="KW-1185">Reference proteome</keyword>
<dbReference type="HOGENOM" id="CLU_028647_7_1_1"/>
<evidence type="ECO:0000313" key="2">
    <source>
        <dbReference type="EnsemblPlants" id="PGSC0003DMT400085280"/>
    </source>
</evidence>
<evidence type="ECO:0000256" key="1">
    <source>
        <dbReference type="SAM" id="MobiDB-lite"/>
    </source>
</evidence>
<dbReference type="Gramene" id="PGSC0003DMT400085280">
    <property type="protein sequence ID" value="PGSC0003DMT400085280"/>
    <property type="gene ID" value="PGSC0003DMG400034851"/>
</dbReference>
<dbReference type="AlphaFoldDB" id="M1D958"/>
<name>M1D958_SOLTU</name>
<dbReference type="EnsemblPlants" id="PGSC0003DMT400085280">
    <property type="protein sequence ID" value="PGSC0003DMT400085280"/>
    <property type="gene ID" value="PGSC0003DMG400034851"/>
</dbReference>
<feature type="region of interest" description="Disordered" evidence="1">
    <location>
        <begin position="87"/>
        <end position="121"/>
    </location>
</feature>
<proteinExistence type="predicted"/>
<accession>M1D958</accession>
<dbReference type="InParanoid" id="M1D958"/>
<sequence length="121" mass="13730">MERLMDEKIKAVHKRLDAFELRVLERPHLGPTVDLTTFQTLLSRVRSDVDPLLTPVEAVLEPTPEAEADDMMLSALFGDAMLVHDPSRAAAKHTHSSKHTSDVDEARWARKRERQQLEAAH</sequence>
<protein>
    <submittedName>
        <fullName evidence="2">Integrase core domain containing protein</fullName>
    </submittedName>
</protein>
<feature type="compositionally biased region" description="Basic and acidic residues" evidence="1">
    <location>
        <begin position="99"/>
        <end position="121"/>
    </location>
</feature>
<dbReference type="Proteomes" id="UP000011115">
    <property type="component" value="Unassembled WGS sequence"/>
</dbReference>
<dbReference type="PaxDb" id="4113-PGSC0003DMT400085280"/>
<reference evidence="3" key="1">
    <citation type="journal article" date="2011" name="Nature">
        <title>Genome sequence and analysis of the tuber crop potato.</title>
        <authorList>
            <consortium name="The Potato Genome Sequencing Consortium"/>
        </authorList>
    </citation>
    <scope>NUCLEOTIDE SEQUENCE [LARGE SCALE GENOMIC DNA]</scope>
    <source>
        <strain evidence="3">cv. DM1-3 516 R44</strain>
    </source>
</reference>
<evidence type="ECO:0000313" key="3">
    <source>
        <dbReference type="Proteomes" id="UP000011115"/>
    </source>
</evidence>
<reference evidence="2" key="2">
    <citation type="submission" date="2015-06" db="UniProtKB">
        <authorList>
            <consortium name="EnsemblPlants"/>
        </authorList>
    </citation>
    <scope>IDENTIFICATION</scope>
    <source>
        <strain evidence="2">DM1-3 516 R44</strain>
    </source>
</reference>